<keyword evidence="1" id="KW-0175">Coiled coil</keyword>
<organism evidence="3 4">
    <name type="scientific">Fodinibius salicampi</name>
    <dbReference type="NCBI Taxonomy" id="1920655"/>
    <lineage>
        <taxon>Bacteria</taxon>
        <taxon>Pseudomonadati</taxon>
        <taxon>Balneolota</taxon>
        <taxon>Balneolia</taxon>
        <taxon>Balneolales</taxon>
        <taxon>Balneolaceae</taxon>
        <taxon>Fodinibius</taxon>
    </lineage>
</organism>
<feature type="region of interest" description="Disordered" evidence="2">
    <location>
        <begin position="1"/>
        <end position="20"/>
    </location>
</feature>
<accession>A0ABT3PZH5</accession>
<dbReference type="PANTHER" id="PTHR30203:SF24">
    <property type="entry name" value="BLR4935 PROTEIN"/>
    <property type="match status" value="1"/>
</dbReference>
<dbReference type="InterPro" id="IPR010131">
    <property type="entry name" value="MdtP/NodT-like"/>
</dbReference>
<feature type="coiled-coil region" evidence="1">
    <location>
        <begin position="404"/>
        <end position="456"/>
    </location>
</feature>
<dbReference type="Proteomes" id="UP001207337">
    <property type="component" value="Unassembled WGS sequence"/>
</dbReference>
<evidence type="ECO:0000256" key="2">
    <source>
        <dbReference type="SAM" id="MobiDB-lite"/>
    </source>
</evidence>
<name>A0ABT3PZH5_9BACT</name>
<reference evidence="3 4" key="1">
    <citation type="submission" date="2021-11" db="EMBL/GenBank/DDBJ databases">
        <title>Aliifidinibius sp. nov., a new bacterium isolated from saline soil.</title>
        <authorList>
            <person name="Galisteo C."/>
            <person name="De La Haba R."/>
            <person name="Sanchez-Porro C."/>
            <person name="Ventosa A."/>
        </authorList>
    </citation>
    <scope>NUCLEOTIDE SEQUENCE [LARGE SCALE GENOMIC DNA]</scope>
    <source>
        <strain evidence="3 4">KACC 190600</strain>
    </source>
</reference>
<gene>
    <name evidence="3" type="ORF">LQ318_10050</name>
</gene>
<feature type="coiled-coil region" evidence="1">
    <location>
        <begin position="274"/>
        <end position="308"/>
    </location>
</feature>
<dbReference type="Gene3D" id="1.20.1600.10">
    <property type="entry name" value="Outer membrane efflux proteins (OEP)"/>
    <property type="match status" value="1"/>
</dbReference>
<evidence type="ECO:0000313" key="3">
    <source>
        <dbReference type="EMBL" id="MCW9713247.1"/>
    </source>
</evidence>
<proteinExistence type="predicted"/>
<comment type="caution">
    <text evidence="3">The sequence shown here is derived from an EMBL/GenBank/DDBJ whole genome shotgun (WGS) entry which is preliminary data.</text>
</comment>
<dbReference type="EMBL" id="JAJNDC010000002">
    <property type="protein sequence ID" value="MCW9713247.1"/>
    <property type="molecule type" value="Genomic_DNA"/>
</dbReference>
<dbReference type="SUPFAM" id="SSF56954">
    <property type="entry name" value="Outer membrane efflux proteins (OEP)"/>
    <property type="match status" value="1"/>
</dbReference>
<evidence type="ECO:0000256" key="1">
    <source>
        <dbReference type="SAM" id="Coils"/>
    </source>
</evidence>
<protein>
    <submittedName>
        <fullName evidence="3">TolC family protein</fullName>
    </submittedName>
</protein>
<dbReference type="RefSeq" id="WP_265789785.1">
    <property type="nucleotide sequence ID" value="NZ_BAABRS010000002.1"/>
</dbReference>
<sequence>MKNPIITGDQSSWPPRKKSGQASSNLFNSLIMAQKYTLACRYNISSLEGSVCSENSRNRRGVFYSIDCGDNTSRHNSKTRELATLLKEGLSCLKILLVLIFFLLISVNLQAQDHPSPGSEEAVEDSLALNQYIQEALANNPRVEGLFQQFYARMEQVPQVGALPDPEIMFQYHINPMEQSNPLTRTTVSATQRFPWFGTLNKREERVEKVAEVEWTAFEEARNKVVQNVKERWYRMHELHHHLMIFDQNMDLLGQLERQVQRRYESGDVSQVDLLRIQIEQDNLETRIVNTEEELEAMKVRFNSLLNRPAETKIQIPDVMYSSQLTKSEGLLRQSIYNRNPELRGRELQEEAALVAEEQARLQGLPSFGLGLMVMNKNYMYMPLMSGERAGLTGSLTIRVPLSRSKYRAQRQEARIEARIAREEQQEVTNRLTAEVESLLQQYRDAERRIALHEERLIPKTRQALRIALSEYAGGRGDFEQIIQLHQQLLEYEMMLNTAYVEQNIATAELEALAGEYNTNPEEIE</sequence>
<keyword evidence="4" id="KW-1185">Reference proteome</keyword>
<dbReference type="PANTHER" id="PTHR30203">
    <property type="entry name" value="OUTER MEMBRANE CATION EFFLUX PROTEIN"/>
    <property type="match status" value="1"/>
</dbReference>
<evidence type="ECO:0000313" key="4">
    <source>
        <dbReference type="Proteomes" id="UP001207337"/>
    </source>
</evidence>